<organism evidence="1">
    <name type="scientific">Acerihabitans sp. KWT182</name>
    <dbReference type="NCBI Taxonomy" id="3157919"/>
    <lineage>
        <taxon>Bacteria</taxon>
        <taxon>Pseudomonadati</taxon>
        <taxon>Pseudomonadota</taxon>
        <taxon>Gammaproteobacteria</taxon>
        <taxon>Enterobacterales</taxon>
        <taxon>Pectobacteriaceae</taxon>
        <taxon>Acerihabitans</taxon>
    </lineage>
</organism>
<accession>A0AAU7Q6Z0</accession>
<proteinExistence type="predicted"/>
<dbReference type="AlphaFoldDB" id="A0AAU7Q6Z0"/>
<protein>
    <recommendedName>
        <fullName evidence="2">UbiC transcription regulator-associated domain-containing protein</fullName>
    </recommendedName>
</protein>
<sequence length="92" mass="10503">MLDLRKLLSVDKSGKSPYYQLDNIALVRQNAITLEASTPPFTILHVARKAELVYSKSLSTINFEYREGELFPYKLISSAKIMPDLIFEIPQL</sequence>
<name>A0AAU7Q6Z0_9GAMM</name>
<reference evidence="1" key="1">
    <citation type="submission" date="2024-06" db="EMBL/GenBank/DDBJ databases">
        <authorList>
            <person name="Coelho C."/>
            <person name="Bento M."/>
            <person name="Garcia E."/>
            <person name="Camelo A."/>
            <person name="Brandao I."/>
            <person name="Espirito Santo C."/>
            <person name="Trovao J."/>
            <person name="Verissimo A."/>
            <person name="Costa J."/>
            <person name="Tiago I."/>
        </authorList>
    </citation>
    <scope>NUCLEOTIDE SEQUENCE</scope>
    <source>
        <strain evidence="1">KWT182</strain>
    </source>
</reference>
<gene>
    <name evidence="1" type="ORF">ABK905_15280</name>
</gene>
<dbReference type="EMBL" id="CP157947">
    <property type="protein sequence ID" value="XBS68181.1"/>
    <property type="molecule type" value="Genomic_DNA"/>
</dbReference>
<evidence type="ECO:0000313" key="1">
    <source>
        <dbReference type="EMBL" id="XBS68181.1"/>
    </source>
</evidence>
<evidence type="ECO:0008006" key="2">
    <source>
        <dbReference type="Google" id="ProtNLM"/>
    </source>
</evidence>